<proteinExistence type="inferred from homology"/>
<feature type="chain" id="PRO_5045498812" evidence="4">
    <location>
        <begin position="26"/>
        <end position="495"/>
    </location>
</feature>
<evidence type="ECO:0000313" key="6">
    <source>
        <dbReference type="EMBL" id="MFG6447764.1"/>
    </source>
</evidence>
<sequence length="495" mass="52985">MSIPLPPPRLLWLAALLSCSPLAQASASSSPTQACRVPGWANELQCGVVQRPLNPDDPKSVKIDVHYVVVPAVARNKRPDPLVFFAGGPGQSAITLQPKLMGQLRSLNTRRDLVFIDQRGTGRSAPLACPDSSKQSQKNSVGTASLVRELQACQAALQKLPHGDLRYYTTTLAMQDADAVRQQLGVAQWNLMGASYGTRAALEYQRQFPAAVRRTLIDGVAPPDMTLPEASSHDGQAALDTVFKACETEPSCAKQHPQLRQRWASLLQSLPRQAALRHPLNGVLENVTLERDDVVRLVRAPLYVPALSSALPEAIERAASGDFQALAGLSQGLTGGSARDRMFMGMHFSVVCAEDAPRQRASFVGGGDFGASDARFYGAVCQNWPRGSVPEAFYTTPQSRSAVLLLSGGADPVTPPRHGERIARALGSLALHVVAPNLGHGVMSQACLRDAIKQFFNADTDAQALQAVRDKADCLQSIPRALAYRSASAASAPQP</sequence>
<reference evidence="6 7" key="1">
    <citation type="submission" date="2024-08" db="EMBL/GenBank/DDBJ databases">
        <authorList>
            <person name="Lu H."/>
        </authorList>
    </citation>
    <scope>NUCLEOTIDE SEQUENCE [LARGE SCALE GENOMIC DNA]</scope>
    <source>
        <strain evidence="6 7">BYS180W</strain>
    </source>
</reference>
<feature type="signal peptide" evidence="4">
    <location>
        <begin position="1"/>
        <end position="25"/>
    </location>
</feature>
<dbReference type="InterPro" id="IPR002410">
    <property type="entry name" value="Peptidase_S33"/>
</dbReference>
<evidence type="ECO:0000256" key="1">
    <source>
        <dbReference type="ARBA" id="ARBA00010088"/>
    </source>
</evidence>
<dbReference type="InterPro" id="IPR051601">
    <property type="entry name" value="Serine_prot/Carboxylest_S33"/>
</dbReference>
<dbReference type="Pfam" id="PF08386">
    <property type="entry name" value="Abhydrolase_4"/>
    <property type="match status" value="1"/>
</dbReference>
<keyword evidence="7" id="KW-1185">Reference proteome</keyword>
<dbReference type="InterPro" id="IPR029058">
    <property type="entry name" value="AB_hydrolase_fold"/>
</dbReference>
<dbReference type="Proteomes" id="UP001606099">
    <property type="component" value="Unassembled WGS sequence"/>
</dbReference>
<evidence type="ECO:0000259" key="5">
    <source>
        <dbReference type="Pfam" id="PF08386"/>
    </source>
</evidence>
<dbReference type="GO" id="GO:0016787">
    <property type="term" value="F:hydrolase activity"/>
    <property type="evidence" value="ECO:0007669"/>
    <property type="project" value="UniProtKB-KW"/>
</dbReference>
<dbReference type="PRINTS" id="PR00793">
    <property type="entry name" value="PROAMNOPTASE"/>
</dbReference>
<feature type="domain" description="Peptidase S33 tripeptidyl aminopeptidase-like C-terminal" evidence="5">
    <location>
        <begin position="377"/>
        <end position="457"/>
    </location>
</feature>
<dbReference type="PANTHER" id="PTHR43248:SF29">
    <property type="entry name" value="TRIPEPTIDYL AMINOPEPTIDASE"/>
    <property type="match status" value="1"/>
</dbReference>
<comment type="similarity">
    <text evidence="1">Belongs to the peptidase S33 family.</text>
</comment>
<dbReference type="EMBL" id="JBIGHZ010000002">
    <property type="protein sequence ID" value="MFG6447764.1"/>
    <property type="molecule type" value="Genomic_DNA"/>
</dbReference>
<comment type="caution">
    <text evidence="6">The sequence shown here is derived from an EMBL/GenBank/DDBJ whole genome shotgun (WGS) entry which is preliminary data.</text>
</comment>
<dbReference type="InterPro" id="IPR013595">
    <property type="entry name" value="Pept_S33_TAP-like_C"/>
</dbReference>
<evidence type="ECO:0000256" key="4">
    <source>
        <dbReference type="SAM" id="SignalP"/>
    </source>
</evidence>
<dbReference type="RefSeq" id="WP_394459405.1">
    <property type="nucleotide sequence ID" value="NZ_JBIGHZ010000002.1"/>
</dbReference>
<protein>
    <submittedName>
        <fullName evidence="6">Alpha/beta hydrolase</fullName>
    </submittedName>
</protein>
<name>A0ABW7FTW6_9BURK</name>
<gene>
    <name evidence="6" type="ORF">ACG0Z6_05835</name>
</gene>
<keyword evidence="2 4" id="KW-0732">Signal</keyword>
<dbReference type="PANTHER" id="PTHR43248">
    <property type="entry name" value="2-SUCCINYL-6-HYDROXY-2,4-CYCLOHEXADIENE-1-CARBOXYLATE SYNTHASE"/>
    <property type="match status" value="1"/>
</dbReference>
<evidence type="ECO:0000256" key="2">
    <source>
        <dbReference type="ARBA" id="ARBA00022729"/>
    </source>
</evidence>
<accession>A0ABW7FTW6</accession>
<evidence type="ECO:0000256" key="3">
    <source>
        <dbReference type="ARBA" id="ARBA00022801"/>
    </source>
</evidence>
<dbReference type="Gene3D" id="3.40.50.1820">
    <property type="entry name" value="alpha/beta hydrolase"/>
    <property type="match status" value="1"/>
</dbReference>
<evidence type="ECO:0000313" key="7">
    <source>
        <dbReference type="Proteomes" id="UP001606099"/>
    </source>
</evidence>
<keyword evidence="3 6" id="KW-0378">Hydrolase</keyword>
<organism evidence="6 7">
    <name type="scientific">Roseateles rivi</name>
    <dbReference type="NCBI Taxonomy" id="3299028"/>
    <lineage>
        <taxon>Bacteria</taxon>
        <taxon>Pseudomonadati</taxon>
        <taxon>Pseudomonadota</taxon>
        <taxon>Betaproteobacteria</taxon>
        <taxon>Burkholderiales</taxon>
        <taxon>Sphaerotilaceae</taxon>
        <taxon>Roseateles</taxon>
    </lineage>
</organism>
<dbReference type="SUPFAM" id="SSF53474">
    <property type="entry name" value="alpha/beta-Hydrolases"/>
    <property type="match status" value="1"/>
</dbReference>